<evidence type="ECO:0000313" key="3">
    <source>
        <dbReference type="EMBL" id="MFC5993525.1"/>
    </source>
</evidence>
<proteinExistence type="predicted"/>
<protein>
    <recommendedName>
        <fullName evidence="5">Binding-protein-dependent transport system inner membrane component</fullName>
    </recommendedName>
</protein>
<sequence length="65" mass="7125">MTPTEYQIAVGAGAVLGVALIVLINLVVDWVSGRVRRARARRRPTTARPVRGPGRTTRHHRQDAA</sequence>
<feature type="region of interest" description="Disordered" evidence="1">
    <location>
        <begin position="38"/>
        <end position="65"/>
    </location>
</feature>
<evidence type="ECO:0000256" key="1">
    <source>
        <dbReference type="SAM" id="MobiDB-lite"/>
    </source>
</evidence>
<dbReference type="Proteomes" id="UP001596302">
    <property type="component" value="Unassembled WGS sequence"/>
</dbReference>
<organism evidence="3 4">
    <name type="scientific">Pseudonocardia hispaniensis</name>
    <dbReference type="NCBI Taxonomy" id="904933"/>
    <lineage>
        <taxon>Bacteria</taxon>
        <taxon>Bacillati</taxon>
        <taxon>Actinomycetota</taxon>
        <taxon>Actinomycetes</taxon>
        <taxon>Pseudonocardiales</taxon>
        <taxon>Pseudonocardiaceae</taxon>
        <taxon>Pseudonocardia</taxon>
    </lineage>
</organism>
<name>A0ABW1IYN6_9PSEU</name>
<dbReference type="EMBL" id="JBHSQW010000009">
    <property type="protein sequence ID" value="MFC5993525.1"/>
    <property type="molecule type" value="Genomic_DNA"/>
</dbReference>
<keyword evidence="2" id="KW-1133">Transmembrane helix</keyword>
<reference evidence="4" key="1">
    <citation type="journal article" date="2019" name="Int. J. Syst. Evol. Microbiol.">
        <title>The Global Catalogue of Microorganisms (GCM) 10K type strain sequencing project: providing services to taxonomists for standard genome sequencing and annotation.</title>
        <authorList>
            <consortium name="The Broad Institute Genomics Platform"/>
            <consortium name="The Broad Institute Genome Sequencing Center for Infectious Disease"/>
            <person name="Wu L."/>
            <person name="Ma J."/>
        </authorList>
    </citation>
    <scope>NUCLEOTIDE SEQUENCE [LARGE SCALE GENOMIC DNA]</scope>
    <source>
        <strain evidence="4">CCM 8391</strain>
    </source>
</reference>
<dbReference type="RefSeq" id="WP_379583173.1">
    <property type="nucleotide sequence ID" value="NZ_JBHSQW010000009.1"/>
</dbReference>
<feature type="compositionally biased region" description="Basic residues" evidence="1">
    <location>
        <begin position="56"/>
        <end position="65"/>
    </location>
</feature>
<evidence type="ECO:0000256" key="2">
    <source>
        <dbReference type="SAM" id="Phobius"/>
    </source>
</evidence>
<keyword evidence="4" id="KW-1185">Reference proteome</keyword>
<gene>
    <name evidence="3" type="ORF">ACFQE5_04755</name>
</gene>
<feature type="transmembrane region" description="Helical" evidence="2">
    <location>
        <begin position="6"/>
        <end position="32"/>
    </location>
</feature>
<keyword evidence="2" id="KW-0472">Membrane</keyword>
<evidence type="ECO:0000313" key="4">
    <source>
        <dbReference type="Proteomes" id="UP001596302"/>
    </source>
</evidence>
<evidence type="ECO:0008006" key="5">
    <source>
        <dbReference type="Google" id="ProtNLM"/>
    </source>
</evidence>
<keyword evidence="2" id="KW-0812">Transmembrane</keyword>
<comment type="caution">
    <text evidence="3">The sequence shown here is derived from an EMBL/GenBank/DDBJ whole genome shotgun (WGS) entry which is preliminary data.</text>
</comment>
<feature type="compositionally biased region" description="Low complexity" evidence="1">
    <location>
        <begin position="46"/>
        <end position="55"/>
    </location>
</feature>
<accession>A0ABW1IYN6</accession>